<comment type="subcellular location">
    <subcellularLocation>
        <location evidence="1">Cytoplasm</location>
    </subcellularLocation>
</comment>
<comment type="catalytic activity">
    <reaction evidence="8">
        <text>DNA(n) + a 2'-deoxyribonucleoside 5'-triphosphate = DNA(n+1) + diphosphate</text>
        <dbReference type="Rhea" id="RHEA:22508"/>
        <dbReference type="Rhea" id="RHEA-COMP:17339"/>
        <dbReference type="Rhea" id="RHEA-COMP:17340"/>
        <dbReference type="ChEBI" id="CHEBI:33019"/>
        <dbReference type="ChEBI" id="CHEBI:61560"/>
        <dbReference type="ChEBI" id="CHEBI:173112"/>
        <dbReference type="EC" id="2.7.7.7"/>
    </reaction>
</comment>
<dbReference type="CDD" id="cd12113">
    <property type="entry name" value="PHP_PolIIIA_DnaE3"/>
    <property type="match status" value="1"/>
</dbReference>
<dbReference type="Pfam" id="PF02811">
    <property type="entry name" value="PHP"/>
    <property type="match status" value="1"/>
</dbReference>
<keyword evidence="5" id="KW-0548">Nucleotidyltransferase</keyword>
<dbReference type="NCBIfam" id="NF004226">
    <property type="entry name" value="PRK05673.1"/>
    <property type="match status" value="1"/>
</dbReference>
<evidence type="ECO:0000256" key="6">
    <source>
        <dbReference type="ARBA" id="ARBA00022705"/>
    </source>
</evidence>
<dbReference type="Gene3D" id="3.20.20.140">
    <property type="entry name" value="Metal-dependent hydrolases"/>
    <property type="match status" value="1"/>
</dbReference>
<evidence type="ECO:0000256" key="2">
    <source>
        <dbReference type="ARBA" id="ARBA00012417"/>
    </source>
</evidence>
<dbReference type="InterPro" id="IPR011708">
    <property type="entry name" value="DNA_pol3_alpha_NTPase_dom"/>
</dbReference>
<comment type="caution">
    <text evidence="10">The sequence shown here is derived from an EMBL/GenBank/DDBJ whole genome shotgun (WGS) entry which is preliminary data.</text>
</comment>
<dbReference type="GO" id="GO:0008408">
    <property type="term" value="F:3'-5' exonuclease activity"/>
    <property type="evidence" value="ECO:0007669"/>
    <property type="project" value="InterPro"/>
</dbReference>
<dbReference type="Pfam" id="PF01336">
    <property type="entry name" value="tRNA_anti-codon"/>
    <property type="match status" value="1"/>
</dbReference>
<dbReference type="InterPro" id="IPR040982">
    <property type="entry name" value="DNA_pol3_finger"/>
</dbReference>
<evidence type="ECO:0000256" key="7">
    <source>
        <dbReference type="ARBA" id="ARBA00022932"/>
    </source>
</evidence>
<dbReference type="SMART" id="SM00481">
    <property type="entry name" value="POLIIIAc"/>
    <property type="match status" value="1"/>
</dbReference>
<gene>
    <name evidence="10" type="ORF">COX37_02095</name>
</gene>
<dbReference type="CDD" id="cd04485">
    <property type="entry name" value="DnaE_OBF"/>
    <property type="match status" value="1"/>
</dbReference>
<evidence type="ECO:0000256" key="4">
    <source>
        <dbReference type="ARBA" id="ARBA00022679"/>
    </source>
</evidence>
<name>A0A2G9YVJ5_9BACT</name>
<dbReference type="SUPFAM" id="SSF89550">
    <property type="entry name" value="PHP domain-like"/>
    <property type="match status" value="1"/>
</dbReference>
<dbReference type="GO" id="GO:0003887">
    <property type="term" value="F:DNA-directed DNA polymerase activity"/>
    <property type="evidence" value="ECO:0007669"/>
    <property type="project" value="UniProtKB-KW"/>
</dbReference>
<dbReference type="NCBIfam" id="TIGR00594">
    <property type="entry name" value="polc"/>
    <property type="match status" value="1"/>
</dbReference>
<protein>
    <recommendedName>
        <fullName evidence="3">DNA polymerase III subunit alpha</fullName>
        <ecNumber evidence="2">2.7.7.7</ecNumber>
    </recommendedName>
</protein>
<proteinExistence type="predicted"/>
<dbReference type="EC" id="2.7.7.7" evidence="2"/>
<dbReference type="Pfam" id="PF14579">
    <property type="entry name" value="HHH_6"/>
    <property type="match status" value="1"/>
</dbReference>
<sequence>MNKKFTHLHVHSHYSLLDGLPKIDQLLDYAKKLGMDSVALTDHGNIYGAVEFCKKAKERGIKPIIGCEVYVAFESMRQERPNIDDKRYHLILLAKNEKGYKNLVKIITQSHLKGFYYKPRVDEELLSQYSEGLIALSACIQGKIPRMIINNKMDEAEKTALKYQEIFGKENFYLELQKHKNLDGQEKANEGLIALSKRLDIPLVATNDVHYLKPEDAEVQDVLMLINTGANLNDPERRTLIKDDFSFRTPEQMAEDFKETPEAIENTGKIAEACNFEFKLGEIKLPKFEVPSGKTPDEYLRELCLEGVEKRYPEGDRSKILERMEYELSAIQKMGLASYFLIVQDFVNWAKKNRIVVGPGRGSAAGSLVSFLVNITNVDPLKYNLLFERFLNPGRAEGLPDIDLDFNDRRRNEVIEYVSEKYGRDKVAQIITFGTIAARAGIRDVGRVLGYEYSYCDVVAKMIPFGLDLEKTLASVTKFRELYEGNQKARKLIDLAKRLEGVVRHASTHACGVVISNQPLDEIIPLQHPTQNDKIIVTQYEMHAVADLGLLKMDFLGLKNLTIIEDTLSRIYKVQGKNIDLENIPLDDEKTYRLLQRGLTVGVFQLESEGMRKYLKQLKPSNIEDIIAMVALYRPGPMALIPEYIAGKHGQKDLTYFHPKLKPILESTYSIPVYQEQIMKIAQDLAGFSMPEADVLRKAIGKKIEKLLMEQKKKFVDGMKKNSINESVALKIWHWIEPFAHYSFNRSHATCYAMIAYQTAYLKAHFTTEFTASLLTSERNDTERIGFLISEAKSMGIEVLPPDINESLQNFTVVPPKQIRFGLLAIKNVGENIMETVIQERKSSGPYNSVFDFVDRVSARSKDLNKKSLESLIKAGAFEKFGERGQLLHNVERLLEYGRENKKMKSNGQKSLFGAMESEKKNNTEFRLDKIEPISEHEKLKWEKELLGLFVTAHPLDGFQDILLKYTTPLSKIKNYIGGTKVKVGGVIGAIKKIITKTGKPMLFLNIEDADGKLEIVVFPKIMEKNPQLFQENKIVIIVGSVDFRGDSPKVICDEARELTKKP</sequence>
<dbReference type="GO" id="GO:0005737">
    <property type="term" value="C:cytoplasm"/>
    <property type="evidence" value="ECO:0007669"/>
    <property type="project" value="UniProtKB-SubCell"/>
</dbReference>
<dbReference type="Gene3D" id="1.10.10.1600">
    <property type="entry name" value="Bacterial DNA polymerase III alpha subunit, thumb domain"/>
    <property type="match status" value="1"/>
</dbReference>
<dbReference type="Gene3D" id="1.10.150.870">
    <property type="match status" value="1"/>
</dbReference>
<reference evidence="10 11" key="1">
    <citation type="submission" date="2017-09" db="EMBL/GenBank/DDBJ databases">
        <title>Depth-based differentiation of microbial function through sediment-hosted aquifers and enrichment of novel symbionts in the deep terrestrial subsurface.</title>
        <authorList>
            <person name="Probst A.J."/>
            <person name="Ladd B."/>
            <person name="Jarett J.K."/>
            <person name="Geller-Mcgrath D.E."/>
            <person name="Sieber C.M."/>
            <person name="Emerson J.B."/>
            <person name="Anantharaman K."/>
            <person name="Thomas B.C."/>
            <person name="Malmstrom R."/>
            <person name="Stieglmeier M."/>
            <person name="Klingl A."/>
            <person name="Woyke T."/>
            <person name="Ryan C.M."/>
            <person name="Banfield J.F."/>
        </authorList>
    </citation>
    <scope>NUCLEOTIDE SEQUENCE [LARGE SCALE GENOMIC DNA]</scope>
    <source>
        <strain evidence="10">CG23_combo_of_CG06-09_8_20_14_all_39_17</strain>
    </source>
</reference>
<dbReference type="Pfam" id="PF17657">
    <property type="entry name" value="DNA_pol3_finger"/>
    <property type="match status" value="1"/>
</dbReference>
<dbReference type="InterPro" id="IPR004013">
    <property type="entry name" value="PHP_dom"/>
</dbReference>
<dbReference type="Pfam" id="PF07733">
    <property type="entry name" value="DNA_pol3_alpha"/>
    <property type="match status" value="1"/>
</dbReference>
<evidence type="ECO:0000313" key="10">
    <source>
        <dbReference type="EMBL" id="PIP22763.1"/>
    </source>
</evidence>
<keyword evidence="6" id="KW-0235">DNA replication</keyword>
<keyword evidence="4" id="KW-0808">Transferase</keyword>
<accession>A0A2G9YVJ5</accession>
<evidence type="ECO:0000256" key="3">
    <source>
        <dbReference type="ARBA" id="ARBA00019114"/>
    </source>
</evidence>
<organism evidence="10 11">
    <name type="scientific">Candidatus Nealsonbacteria bacterium CG23_combo_of_CG06-09_8_20_14_all_39_17</name>
    <dbReference type="NCBI Taxonomy" id="1974722"/>
    <lineage>
        <taxon>Bacteria</taxon>
        <taxon>Candidatus Nealsoniibacteriota</taxon>
    </lineage>
</organism>
<dbReference type="InterPro" id="IPR004365">
    <property type="entry name" value="NA-bd_OB_tRNA"/>
</dbReference>
<dbReference type="PANTHER" id="PTHR32294:SF0">
    <property type="entry name" value="DNA POLYMERASE III SUBUNIT ALPHA"/>
    <property type="match status" value="1"/>
</dbReference>
<dbReference type="EMBL" id="PCRO01000027">
    <property type="protein sequence ID" value="PIP22763.1"/>
    <property type="molecule type" value="Genomic_DNA"/>
</dbReference>
<evidence type="ECO:0000256" key="5">
    <source>
        <dbReference type="ARBA" id="ARBA00022695"/>
    </source>
</evidence>
<dbReference type="InterPro" id="IPR016195">
    <property type="entry name" value="Pol/histidinol_Pase-like"/>
</dbReference>
<dbReference type="InterPro" id="IPR003141">
    <property type="entry name" value="Pol/His_phosphatase_N"/>
</dbReference>
<dbReference type="NCBIfam" id="NF005298">
    <property type="entry name" value="PRK06826.1"/>
    <property type="match status" value="1"/>
</dbReference>
<dbReference type="PANTHER" id="PTHR32294">
    <property type="entry name" value="DNA POLYMERASE III SUBUNIT ALPHA"/>
    <property type="match status" value="1"/>
</dbReference>
<dbReference type="AlphaFoldDB" id="A0A2G9YVJ5"/>
<dbReference type="InterPro" id="IPR041931">
    <property type="entry name" value="DNA_pol3_alpha_thumb_dom"/>
</dbReference>
<evidence type="ECO:0000256" key="1">
    <source>
        <dbReference type="ARBA" id="ARBA00004496"/>
    </source>
</evidence>
<feature type="domain" description="Polymerase/histidinol phosphatase N-terminal" evidence="9">
    <location>
        <begin position="6"/>
        <end position="73"/>
    </location>
</feature>
<evidence type="ECO:0000313" key="11">
    <source>
        <dbReference type="Proteomes" id="UP000229976"/>
    </source>
</evidence>
<evidence type="ECO:0000256" key="8">
    <source>
        <dbReference type="ARBA" id="ARBA00049244"/>
    </source>
</evidence>
<evidence type="ECO:0000259" key="9">
    <source>
        <dbReference type="SMART" id="SM00481"/>
    </source>
</evidence>
<dbReference type="InterPro" id="IPR004805">
    <property type="entry name" value="DnaE2/DnaE/PolC"/>
</dbReference>
<keyword evidence="7" id="KW-0239">DNA-directed DNA polymerase</keyword>
<dbReference type="GO" id="GO:0006260">
    <property type="term" value="P:DNA replication"/>
    <property type="evidence" value="ECO:0007669"/>
    <property type="project" value="UniProtKB-KW"/>
</dbReference>
<dbReference type="Proteomes" id="UP000229976">
    <property type="component" value="Unassembled WGS sequence"/>
</dbReference>
<dbReference type="GO" id="GO:0003676">
    <property type="term" value="F:nucleic acid binding"/>
    <property type="evidence" value="ECO:0007669"/>
    <property type="project" value="InterPro"/>
</dbReference>
<dbReference type="InterPro" id="IPR029460">
    <property type="entry name" value="DNAPol_HHH"/>
</dbReference>